<evidence type="ECO:0000313" key="2">
    <source>
        <dbReference type="Proteomes" id="UP000708208"/>
    </source>
</evidence>
<dbReference type="AlphaFoldDB" id="A0A8J2KFD0"/>
<accession>A0A8J2KFD0</accession>
<dbReference type="Proteomes" id="UP000708208">
    <property type="component" value="Unassembled WGS sequence"/>
</dbReference>
<gene>
    <name evidence="1" type="ORF">AFUS01_LOCUS26400</name>
</gene>
<evidence type="ECO:0000313" key="1">
    <source>
        <dbReference type="EMBL" id="CAG7815738.1"/>
    </source>
</evidence>
<comment type="caution">
    <text evidence="1">The sequence shown here is derived from an EMBL/GenBank/DDBJ whole genome shotgun (WGS) entry which is preliminary data.</text>
</comment>
<organism evidence="1 2">
    <name type="scientific">Allacma fusca</name>
    <dbReference type="NCBI Taxonomy" id="39272"/>
    <lineage>
        <taxon>Eukaryota</taxon>
        <taxon>Metazoa</taxon>
        <taxon>Ecdysozoa</taxon>
        <taxon>Arthropoda</taxon>
        <taxon>Hexapoda</taxon>
        <taxon>Collembola</taxon>
        <taxon>Symphypleona</taxon>
        <taxon>Sminthuridae</taxon>
        <taxon>Allacma</taxon>
    </lineage>
</organism>
<feature type="non-terminal residue" evidence="1">
    <location>
        <position position="1"/>
    </location>
</feature>
<sequence>LIQPDHQTQDLKVLRLSEEPAIIIGFLGRNPPMATARLLEETKQCLYQSFPIMQYPPKYQGIQPEH</sequence>
<dbReference type="EMBL" id="CAJVCH010352114">
    <property type="protein sequence ID" value="CAG7815738.1"/>
    <property type="molecule type" value="Genomic_DNA"/>
</dbReference>
<proteinExistence type="predicted"/>
<reference evidence="1" key="1">
    <citation type="submission" date="2021-06" db="EMBL/GenBank/DDBJ databases">
        <authorList>
            <person name="Hodson N. C."/>
            <person name="Mongue J. A."/>
            <person name="Jaron S. K."/>
        </authorList>
    </citation>
    <scope>NUCLEOTIDE SEQUENCE</scope>
</reference>
<name>A0A8J2KFD0_9HEXA</name>
<keyword evidence="2" id="KW-1185">Reference proteome</keyword>
<protein>
    <submittedName>
        <fullName evidence="1">Uncharacterized protein</fullName>
    </submittedName>
</protein>